<dbReference type="Proteomes" id="UP000053841">
    <property type="component" value="Unassembled WGS sequence"/>
</dbReference>
<evidence type="ECO:0000313" key="1">
    <source>
        <dbReference type="EMBL" id="EUC29516.1"/>
    </source>
</evidence>
<sequence length="51" mass="5789">MSSPSRILRTKPSSCISHPLIETWPELPLPMHPSVTPFFFPPLDHVWPPSP</sequence>
<organism evidence="1 2">
    <name type="scientific">Cochliobolus carbonum (strain 26-R-13)</name>
    <name type="common">Maize leaf spot fungus</name>
    <name type="synonym">Bipolaris zeicola</name>
    <dbReference type="NCBI Taxonomy" id="930089"/>
    <lineage>
        <taxon>Eukaryota</taxon>
        <taxon>Fungi</taxon>
        <taxon>Dikarya</taxon>
        <taxon>Ascomycota</taxon>
        <taxon>Pezizomycotina</taxon>
        <taxon>Dothideomycetes</taxon>
        <taxon>Pleosporomycetidae</taxon>
        <taxon>Pleosporales</taxon>
        <taxon>Pleosporineae</taxon>
        <taxon>Pleosporaceae</taxon>
        <taxon>Bipolaris</taxon>
    </lineage>
</organism>
<dbReference type="HOGENOM" id="CLU_3106004_0_0_1"/>
<dbReference type="EMBL" id="KI964743">
    <property type="protein sequence ID" value="EUC29516.1"/>
    <property type="molecule type" value="Genomic_DNA"/>
</dbReference>
<reference evidence="1 2" key="1">
    <citation type="journal article" date="2013" name="PLoS Genet.">
        <title>Comparative genome structure, secondary metabolite, and effector coding capacity across Cochliobolus pathogens.</title>
        <authorList>
            <person name="Condon B.J."/>
            <person name="Leng Y."/>
            <person name="Wu D."/>
            <person name="Bushley K.E."/>
            <person name="Ohm R.A."/>
            <person name="Otillar R."/>
            <person name="Martin J."/>
            <person name="Schackwitz W."/>
            <person name="Grimwood J."/>
            <person name="MohdZainudin N."/>
            <person name="Xue C."/>
            <person name="Wang R."/>
            <person name="Manning V.A."/>
            <person name="Dhillon B."/>
            <person name="Tu Z.J."/>
            <person name="Steffenson B.J."/>
            <person name="Salamov A."/>
            <person name="Sun H."/>
            <person name="Lowry S."/>
            <person name="LaButti K."/>
            <person name="Han J."/>
            <person name="Copeland A."/>
            <person name="Lindquist E."/>
            <person name="Barry K."/>
            <person name="Schmutz J."/>
            <person name="Baker S.E."/>
            <person name="Ciuffetti L.M."/>
            <person name="Grigoriev I.V."/>
            <person name="Zhong S."/>
            <person name="Turgeon B.G."/>
        </authorList>
    </citation>
    <scope>NUCLEOTIDE SEQUENCE [LARGE SCALE GENOMIC DNA]</scope>
    <source>
        <strain evidence="1 2">26-R-13</strain>
    </source>
</reference>
<dbReference type="KEGG" id="bze:COCCADRAFT_106313"/>
<name>W6YEA3_COCC2</name>
<dbReference type="GeneID" id="19143377"/>
<proteinExistence type="predicted"/>
<dbReference type="RefSeq" id="XP_007716167.1">
    <property type="nucleotide sequence ID" value="XM_007717977.1"/>
</dbReference>
<keyword evidence="2" id="KW-1185">Reference proteome</keyword>
<gene>
    <name evidence="1" type="ORF">COCCADRAFT_106313</name>
</gene>
<protein>
    <submittedName>
        <fullName evidence="1">Uncharacterized protein</fullName>
    </submittedName>
</protein>
<evidence type="ECO:0000313" key="2">
    <source>
        <dbReference type="Proteomes" id="UP000053841"/>
    </source>
</evidence>
<dbReference type="AlphaFoldDB" id="W6YEA3"/>
<accession>W6YEA3</accession>